<dbReference type="EMBL" id="CP037452">
    <property type="protein sequence ID" value="QDV49554.1"/>
    <property type="molecule type" value="Genomic_DNA"/>
</dbReference>
<dbReference type="AlphaFoldDB" id="A0A518I917"/>
<dbReference type="KEGG" id="gfm:Enr17x_15740"/>
<name>A0A518I917_9PLAN</name>
<sequence length="91" mass="10194">MISNSDPYLINGQSFAIKMRDITADDLVADAIHLKAAMESLRQASIDSLAQELADSVDRFFSLEDRPITFIEFPEPGPIRFRVCAYLGPFI</sequence>
<gene>
    <name evidence="1" type="ORF">Enr17x_15740</name>
</gene>
<keyword evidence="2" id="KW-1185">Reference proteome</keyword>
<reference evidence="1 2" key="1">
    <citation type="submission" date="2019-03" db="EMBL/GenBank/DDBJ databases">
        <title>Deep-cultivation of Planctomycetes and their phenomic and genomic characterization uncovers novel biology.</title>
        <authorList>
            <person name="Wiegand S."/>
            <person name="Jogler M."/>
            <person name="Boedeker C."/>
            <person name="Pinto D."/>
            <person name="Vollmers J."/>
            <person name="Rivas-Marin E."/>
            <person name="Kohn T."/>
            <person name="Peeters S.H."/>
            <person name="Heuer A."/>
            <person name="Rast P."/>
            <person name="Oberbeckmann S."/>
            <person name="Bunk B."/>
            <person name="Jeske O."/>
            <person name="Meyerdierks A."/>
            <person name="Storesund J.E."/>
            <person name="Kallscheuer N."/>
            <person name="Luecker S."/>
            <person name="Lage O.M."/>
            <person name="Pohl T."/>
            <person name="Merkel B.J."/>
            <person name="Hornburger P."/>
            <person name="Mueller R.-W."/>
            <person name="Bruemmer F."/>
            <person name="Labrenz M."/>
            <person name="Spormann A.M."/>
            <person name="Op den Camp H."/>
            <person name="Overmann J."/>
            <person name="Amann R."/>
            <person name="Jetten M.S.M."/>
            <person name="Mascher T."/>
            <person name="Medema M.H."/>
            <person name="Devos D.P."/>
            <person name="Kaster A.-K."/>
            <person name="Ovreas L."/>
            <person name="Rohde M."/>
            <person name="Galperin M.Y."/>
            <person name="Jogler C."/>
        </authorList>
    </citation>
    <scope>NUCLEOTIDE SEQUENCE [LARGE SCALE GENOMIC DNA]</scope>
    <source>
        <strain evidence="1 2">Enr17</strain>
    </source>
</reference>
<accession>A0A518I917</accession>
<dbReference type="Proteomes" id="UP000318313">
    <property type="component" value="Chromosome"/>
</dbReference>
<evidence type="ECO:0000313" key="2">
    <source>
        <dbReference type="Proteomes" id="UP000318313"/>
    </source>
</evidence>
<proteinExistence type="predicted"/>
<organism evidence="1 2">
    <name type="scientific">Gimesia fumaroli</name>
    <dbReference type="NCBI Taxonomy" id="2527976"/>
    <lineage>
        <taxon>Bacteria</taxon>
        <taxon>Pseudomonadati</taxon>
        <taxon>Planctomycetota</taxon>
        <taxon>Planctomycetia</taxon>
        <taxon>Planctomycetales</taxon>
        <taxon>Planctomycetaceae</taxon>
        <taxon>Gimesia</taxon>
    </lineage>
</organism>
<protein>
    <submittedName>
        <fullName evidence="1">Uncharacterized protein</fullName>
    </submittedName>
</protein>
<evidence type="ECO:0000313" key="1">
    <source>
        <dbReference type="EMBL" id="QDV49554.1"/>
    </source>
</evidence>